<proteinExistence type="predicted"/>
<dbReference type="Proteomes" id="UP000789860">
    <property type="component" value="Unassembled WGS sequence"/>
</dbReference>
<accession>A0ACA9KQ11</accession>
<name>A0ACA9KQ11_9GLOM</name>
<gene>
    <name evidence="1" type="ORF">SCALOS_LOCUS2543</name>
</gene>
<sequence>MALEDCTRSVVDEIWESKKVFFNIKLIPSHWYSEKGLVMFNENQELSIQIIQNEDKLLQTRTF</sequence>
<organism evidence="1 2">
    <name type="scientific">Scutellospora calospora</name>
    <dbReference type="NCBI Taxonomy" id="85575"/>
    <lineage>
        <taxon>Eukaryota</taxon>
        <taxon>Fungi</taxon>
        <taxon>Fungi incertae sedis</taxon>
        <taxon>Mucoromycota</taxon>
        <taxon>Glomeromycotina</taxon>
        <taxon>Glomeromycetes</taxon>
        <taxon>Diversisporales</taxon>
        <taxon>Gigasporaceae</taxon>
        <taxon>Scutellospora</taxon>
    </lineage>
</organism>
<reference evidence="1" key="1">
    <citation type="submission" date="2021-06" db="EMBL/GenBank/DDBJ databases">
        <authorList>
            <person name="Kallberg Y."/>
            <person name="Tangrot J."/>
            <person name="Rosling A."/>
        </authorList>
    </citation>
    <scope>NUCLEOTIDE SEQUENCE</scope>
    <source>
        <strain evidence="1">AU212A</strain>
    </source>
</reference>
<evidence type="ECO:0000313" key="1">
    <source>
        <dbReference type="EMBL" id="CAG8483935.1"/>
    </source>
</evidence>
<evidence type="ECO:0000313" key="2">
    <source>
        <dbReference type="Proteomes" id="UP000789860"/>
    </source>
</evidence>
<keyword evidence="2" id="KW-1185">Reference proteome</keyword>
<comment type="caution">
    <text evidence="1">The sequence shown here is derived from an EMBL/GenBank/DDBJ whole genome shotgun (WGS) entry which is preliminary data.</text>
</comment>
<protein>
    <submittedName>
        <fullName evidence="1">8010_t:CDS:1</fullName>
    </submittedName>
</protein>
<dbReference type="EMBL" id="CAJVPM010002304">
    <property type="protein sequence ID" value="CAG8483935.1"/>
    <property type="molecule type" value="Genomic_DNA"/>
</dbReference>